<feature type="region of interest" description="Disordered" evidence="3">
    <location>
        <begin position="191"/>
        <end position="218"/>
    </location>
</feature>
<dbReference type="EMBL" id="CVQI01011814">
    <property type="protein sequence ID" value="CRK21335.1"/>
    <property type="molecule type" value="Genomic_DNA"/>
</dbReference>
<evidence type="ECO:0000256" key="1">
    <source>
        <dbReference type="ARBA" id="ARBA00010928"/>
    </source>
</evidence>
<dbReference type="Pfam" id="PF02894">
    <property type="entry name" value="GFO_IDH_MocA_C"/>
    <property type="match status" value="1"/>
</dbReference>
<feature type="non-terminal residue" evidence="5">
    <location>
        <position position="1"/>
    </location>
</feature>
<proteinExistence type="inferred from homology"/>
<dbReference type="InterPro" id="IPR037045">
    <property type="entry name" value="S8pro/Inhibitor_I9_sf"/>
</dbReference>
<feature type="compositionally biased region" description="Pro residues" evidence="3">
    <location>
        <begin position="201"/>
        <end position="213"/>
    </location>
</feature>
<dbReference type="PANTHER" id="PTHR43708">
    <property type="entry name" value="CONSERVED EXPRESSED OXIDOREDUCTASE (EUROFUNG)"/>
    <property type="match status" value="1"/>
</dbReference>
<gene>
    <name evidence="5" type="ORF">BN1723_017915</name>
</gene>
<comment type="similarity">
    <text evidence="1">Belongs to the Gfo/Idh/MocA family.</text>
</comment>
<dbReference type="Proteomes" id="UP000045706">
    <property type="component" value="Unassembled WGS sequence"/>
</dbReference>
<dbReference type="SUPFAM" id="SSF54897">
    <property type="entry name" value="Protease propeptides/inhibitors"/>
    <property type="match status" value="1"/>
</dbReference>
<dbReference type="Gene3D" id="3.30.70.80">
    <property type="entry name" value="Peptidase S8 propeptide/proteinase inhibitor I9"/>
    <property type="match status" value="1"/>
</dbReference>
<evidence type="ECO:0000259" key="4">
    <source>
        <dbReference type="Pfam" id="PF02894"/>
    </source>
</evidence>
<protein>
    <recommendedName>
        <fullName evidence="4">Gfo/Idh/MocA-like oxidoreductase C-terminal domain-containing protein</fullName>
    </recommendedName>
</protein>
<dbReference type="PANTHER" id="PTHR43708:SF5">
    <property type="entry name" value="CONSERVED EXPRESSED OXIDOREDUCTASE (EUROFUNG)-RELATED"/>
    <property type="match status" value="1"/>
</dbReference>
<evidence type="ECO:0000256" key="2">
    <source>
        <dbReference type="ARBA" id="ARBA00023002"/>
    </source>
</evidence>
<dbReference type="InterPro" id="IPR004104">
    <property type="entry name" value="Gfo/Idh/MocA-like_OxRdtase_C"/>
</dbReference>
<accession>A0A0G4LI56</accession>
<dbReference type="GO" id="GO:0016491">
    <property type="term" value="F:oxidoreductase activity"/>
    <property type="evidence" value="ECO:0007669"/>
    <property type="project" value="UniProtKB-KW"/>
</dbReference>
<dbReference type="SUPFAM" id="SSF55347">
    <property type="entry name" value="Glyceraldehyde-3-phosphate dehydrogenase-like, C-terminal domain"/>
    <property type="match status" value="1"/>
</dbReference>
<dbReference type="InterPro" id="IPR051317">
    <property type="entry name" value="Gfo/Idh/MocA_oxidoreduct"/>
</dbReference>
<organism evidence="5 6">
    <name type="scientific">Verticillium longisporum</name>
    <name type="common">Verticillium dahliae var. longisporum</name>
    <dbReference type="NCBI Taxonomy" id="100787"/>
    <lineage>
        <taxon>Eukaryota</taxon>
        <taxon>Fungi</taxon>
        <taxon>Dikarya</taxon>
        <taxon>Ascomycota</taxon>
        <taxon>Pezizomycotina</taxon>
        <taxon>Sordariomycetes</taxon>
        <taxon>Hypocreomycetidae</taxon>
        <taxon>Glomerellales</taxon>
        <taxon>Plectosphaerellaceae</taxon>
        <taxon>Verticillium</taxon>
    </lineage>
</organism>
<reference evidence="6" key="1">
    <citation type="submission" date="2015-05" db="EMBL/GenBank/DDBJ databases">
        <authorList>
            <person name="Fogelqvist Johan"/>
        </authorList>
    </citation>
    <scope>NUCLEOTIDE SEQUENCE [LARGE SCALE GENOMIC DNA]</scope>
</reference>
<evidence type="ECO:0000313" key="6">
    <source>
        <dbReference type="Proteomes" id="UP000045706"/>
    </source>
</evidence>
<sequence>QAYALFGTPAAVYGRLLDQRAGRLDADDPDSLHAVLSYASGLVVTVRAAVLSVEEAQPRFWLRGTKGSYRKPGLDVQEPQLKDGATPTDPGFGVEPEAAAGRLVVVREDGAVEGSTLLTDKPETYVRLFEGFAAALASGREEDVPVPATQARDVLRILEAIRESARTGRETPAWPVLHQTHMFTFDLHSHEATAPSHKPSTPSPPPSPPPGPSPTAVSADLATLFSPATEPRDRVEPCNPPISHPAVLTTFAFPKMRSTALFSVAAAVASALVSAEKYIIFLKKGASVDAYVAKITAVAPVEVTRTFDVFNGLVVETEAHTRDSLAAFPEVESVEVDQVITIGDCNTGPC</sequence>
<dbReference type="AlphaFoldDB" id="A0A0G4LI56"/>
<dbReference type="Gene3D" id="3.40.50.720">
    <property type="entry name" value="NAD(P)-binding Rossmann-like Domain"/>
    <property type="match status" value="1"/>
</dbReference>
<keyword evidence="2" id="KW-0560">Oxidoreductase</keyword>
<evidence type="ECO:0000256" key="3">
    <source>
        <dbReference type="SAM" id="MobiDB-lite"/>
    </source>
</evidence>
<feature type="domain" description="Gfo/Idh/MocA-like oxidoreductase C-terminal" evidence="4">
    <location>
        <begin position="4"/>
        <end position="169"/>
    </location>
</feature>
<evidence type="ECO:0000313" key="5">
    <source>
        <dbReference type="EMBL" id="CRK21335.1"/>
    </source>
</evidence>
<dbReference type="Gene3D" id="3.30.360.10">
    <property type="entry name" value="Dihydrodipicolinate Reductase, domain 2"/>
    <property type="match status" value="1"/>
</dbReference>
<name>A0A0G4LI56_VERLO</name>